<proteinExistence type="predicted"/>
<accession>A0AAE2V8K8</accession>
<dbReference type="Pfam" id="PF13490">
    <property type="entry name" value="zf-HC2"/>
    <property type="match status" value="1"/>
</dbReference>
<sequence>MNNHSPPPPPLSYRLMQRLMWPVLKVLGMSCKSTYELCSTQMDRKLSFSESLRLRLHLLICSSCRHLPAQFKGLKKLVHVACDHDSEPHLDSTAQLTEESKDRIRESLSKKP</sequence>
<protein>
    <submittedName>
        <fullName evidence="3">Zf-HC2 domain-containing protein</fullName>
    </submittedName>
</protein>
<dbReference type="AlphaFoldDB" id="A0AAE2V8K8"/>
<name>A0AAE2V8K8_9BACT</name>
<feature type="region of interest" description="Disordered" evidence="1">
    <location>
        <begin position="91"/>
        <end position="112"/>
    </location>
</feature>
<keyword evidence="4" id="KW-1185">Reference proteome</keyword>
<evidence type="ECO:0000313" key="3">
    <source>
        <dbReference type="EMBL" id="MBK1853678.1"/>
    </source>
</evidence>
<feature type="compositionally biased region" description="Basic and acidic residues" evidence="1">
    <location>
        <begin position="98"/>
        <end position="112"/>
    </location>
</feature>
<gene>
    <name evidence="3" type="ORF">JIN83_01790</name>
</gene>
<dbReference type="RefSeq" id="WP_309488273.1">
    <property type="nucleotide sequence ID" value="NZ_JAENIG010000001.1"/>
</dbReference>
<dbReference type="InterPro" id="IPR027383">
    <property type="entry name" value="Znf_put"/>
</dbReference>
<dbReference type="EMBL" id="JAENIG010000001">
    <property type="protein sequence ID" value="MBK1853678.1"/>
    <property type="molecule type" value="Genomic_DNA"/>
</dbReference>
<evidence type="ECO:0000259" key="2">
    <source>
        <dbReference type="Pfam" id="PF13490"/>
    </source>
</evidence>
<comment type="caution">
    <text evidence="3">The sequence shown here is derived from an EMBL/GenBank/DDBJ whole genome shotgun (WGS) entry which is preliminary data.</text>
</comment>
<organism evidence="3 4">
    <name type="scientific">Oceaniferula flava</name>
    <dbReference type="NCBI Taxonomy" id="2800421"/>
    <lineage>
        <taxon>Bacteria</taxon>
        <taxon>Pseudomonadati</taxon>
        <taxon>Verrucomicrobiota</taxon>
        <taxon>Verrucomicrobiia</taxon>
        <taxon>Verrucomicrobiales</taxon>
        <taxon>Verrucomicrobiaceae</taxon>
        <taxon>Oceaniferula</taxon>
    </lineage>
</organism>
<reference evidence="3" key="1">
    <citation type="submission" date="2021-01" db="EMBL/GenBank/DDBJ databases">
        <title>Modified the classification status of verrucomicrobia.</title>
        <authorList>
            <person name="Feng X."/>
        </authorList>
    </citation>
    <scope>NUCLEOTIDE SEQUENCE</scope>
    <source>
        <strain evidence="3">5K15</strain>
    </source>
</reference>
<feature type="domain" description="Putative zinc-finger" evidence="2">
    <location>
        <begin position="31"/>
        <end position="65"/>
    </location>
</feature>
<evidence type="ECO:0000256" key="1">
    <source>
        <dbReference type="SAM" id="MobiDB-lite"/>
    </source>
</evidence>
<dbReference type="Proteomes" id="UP000634206">
    <property type="component" value="Unassembled WGS sequence"/>
</dbReference>
<evidence type="ECO:0000313" key="4">
    <source>
        <dbReference type="Proteomes" id="UP000634206"/>
    </source>
</evidence>